<name>A0A0C9YPP8_9AGAM</name>
<organism evidence="1 2">
    <name type="scientific">Pisolithus microcarpus 441</name>
    <dbReference type="NCBI Taxonomy" id="765257"/>
    <lineage>
        <taxon>Eukaryota</taxon>
        <taxon>Fungi</taxon>
        <taxon>Dikarya</taxon>
        <taxon>Basidiomycota</taxon>
        <taxon>Agaricomycotina</taxon>
        <taxon>Agaricomycetes</taxon>
        <taxon>Agaricomycetidae</taxon>
        <taxon>Boletales</taxon>
        <taxon>Sclerodermatineae</taxon>
        <taxon>Pisolithaceae</taxon>
        <taxon>Pisolithus</taxon>
    </lineage>
</organism>
<feature type="non-terminal residue" evidence="1">
    <location>
        <position position="112"/>
    </location>
</feature>
<reference evidence="2" key="2">
    <citation type="submission" date="2015-01" db="EMBL/GenBank/DDBJ databases">
        <title>Evolutionary Origins and Diversification of the Mycorrhizal Mutualists.</title>
        <authorList>
            <consortium name="DOE Joint Genome Institute"/>
            <consortium name="Mycorrhizal Genomics Consortium"/>
            <person name="Kohler A."/>
            <person name="Kuo A."/>
            <person name="Nagy L.G."/>
            <person name="Floudas D."/>
            <person name="Copeland A."/>
            <person name="Barry K.W."/>
            <person name="Cichocki N."/>
            <person name="Veneault-Fourrey C."/>
            <person name="LaButti K."/>
            <person name="Lindquist E.A."/>
            <person name="Lipzen A."/>
            <person name="Lundell T."/>
            <person name="Morin E."/>
            <person name="Murat C."/>
            <person name="Riley R."/>
            <person name="Ohm R."/>
            <person name="Sun H."/>
            <person name="Tunlid A."/>
            <person name="Henrissat B."/>
            <person name="Grigoriev I.V."/>
            <person name="Hibbett D.S."/>
            <person name="Martin F."/>
        </authorList>
    </citation>
    <scope>NUCLEOTIDE SEQUENCE [LARGE SCALE GENOMIC DNA]</scope>
    <source>
        <strain evidence="2">441</strain>
    </source>
</reference>
<keyword evidence="2" id="KW-1185">Reference proteome</keyword>
<dbReference type="HOGENOM" id="CLU_144955_1_0_1"/>
<evidence type="ECO:0000313" key="1">
    <source>
        <dbReference type="EMBL" id="KIK12357.1"/>
    </source>
</evidence>
<gene>
    <name evidence="1" type="ORF">PISMIDRAFT_689537</name>
</gene>
<dbReference type="OrthoDB" id="2685842at2759"/>
<dbReference type="EMBL" id="KN834090">
    <property type="protein sequence ID" value="KIK12357.1"/>
    <property type="molecule type" value="Genomic_DNA"/>
</dbReference>
<proteinExistence type="predicted"/>
<reference evidence="1 2" key="1">
    <citation type="submission" date="2014-04" db="EMBL/GenBank/DDBJ databases">
        <authorList>
            <consortium name="DOE Joint Genome Institute"/>
            <person name="Kuo A."/>
            <person name="Kohler A."/>
            <person name="Costa M.D."/>
            <person name="Nagy L.G."/>
            <person name="Floudas D."/>
            <person name="Copeland A."/>
            <person name="Barry K.W."/>
            <person name="Cichocki N."/>
            <person name="Veneault-Fourrey C."/>
            <person name="LaButti K."/>
            <person name="Lindquist E.A."/>
            <person name="Lipzen A."/>
            <person name="Lundell T."/>
            <person name="Morin E."/>
            <person name="Murat C."/>
            <person name="Sun H."/>
            <person name="Tunlid A."/>
            <person name="Henrissat B."/>
            <person name="Grigoriev I.V."/>
            <person name="Hibbett D.S."/>
            <person name="Martin F."/>
            <person name="Nordberg H.P."/>
            <person name="Cantor M.N."/>
            <person name="Hua S.X."/>
        </authorList>
    </citation>
    <scope>NUCLEOTIDE SEQUENCE [LARGE SCALE GENOMIC DNA]</scope>
    <source>
        <strain evidence="1 2">441</strain>
    </source>
</reference>
<dbReference type="AlphaFoldDB" id="A0A0C9YPP8"/>
<dbReference type="Proteomes" id="UP000054018">
    <property type="component" value="Unassembled WGS sequence"/>
</dbReference>
<protein>
    <submittedName>
        <fullName evidence="1">Uncharacterized protein</fullName>
    </submittedName>
</protein>
<evidence type="ECO:0000313" key="2">
    <source>
        <dbReference type="Proteomes" id="UP000054018"/>
    </source>
</evidence>
<accession>A0A0C9YPP8</accession>
<sequence length="112" mass="12415">PSISHPAQSLKIPTFSTSMQYSAQNIAQNGIGAILVFEYLYFLLQVKPGRNDLQEDLNLAGEEYQSSGIQAKVNKLIQEAFQNHDDNVEVLCPILVKIAQGNQLSKILNREG</sequence>